<dbReference type="Pfam" id="PF23247">
    <property type="entry name" value="LRR_RPS2"/>
    <property type="match status" value="3"/>
</dbReference>
<dbReference type="Proteomes" id="UP000634136">
    <property type="component" value="Unassembled WGS sequence"/>
</dbReference>
<dbReference type="InterPro" id="IPR036388">
    <property type="entry name" value="WH-like_DNA-bd_sf"/>
</dbReference>
<comment type="caution">
    <text evidence="10">The sequence shown here is derived from an EMBL/GenBank/DDBJ whole genome shotgun (WGS) entry which is preliminary data.</text>
</comment>
<feature type="coiled-coil region" evidence="7">
    <location>
        <begin position="2749"/>
        <end position="2776"/>
    </location>
</feature>
<evidence type="ECO:0000313" key="11">
    <source>
        <dbReference type="Proteomes" id="UP000634136"/>
    </source>
</evidence>
<dbReference type="InterPro" id="IPR002182">
    <property type="entry name" value="NB-ARC"/>
</dbReference>
<feature type="domain" description="AAA+ ATPase" evidence="9">
    <location>
        <begin position="1115"/>
        <end position="1269"/>
    </location>
</feature>
<dbReference type="SUPFAM" id="SSF52540">
    <property type="entry name" value="P-loop containing nucleoside triphosphate hydrolases"/>
    <property type="match status" value="2"/>
</dbReference>
<dbReference type="FunFam" id="3.40.50.300:FF:001091">
    <property type="entry name" value="Probable disease resistance protein At1g61300"/>
    <property type="match status" value="1"/>
</dbReference>
<dbReference type="InterPro" id="IPR057135">
    <property type="entry name" value="At4g27190-like_LRR"/>
</dbReference>
<organism evidence="10 11">
    <name type="scientific">Senna tora</name>
    <dbReference type="NCBI Taxonomy" id="362788"/>
    <lineage>
        <taxon>Eukaryota</taxon>
        <taxon>Viridiplantae</taxon>
        <taxon>Streptophyta</taxon>
        <taxon>Embryophyta</taxon>
        <taxon>Tracheophyta</taxon>
        <taxon>Spermatophyta</taxon>
        <taxon>Magnoliopsida</taxon>
        <taxon>eudicotyledons</taxon>
        <taxon>Gunneridae</taxon>
        <taxon>Pentapetalae</taxon>
        <taxon>rosids</taxon>
        <taxon>fabids</taxon>
        <taxon>Fabales</taxon>
        <taxon>Fabaceae</taxon>
        <taxon>Caesalpinioideae</taxon>
        <taxon>Cassia clade</taxon>
        <taxon>Senna</taxon>
    </lineage>
</organism>
<evidence type="ECO:0000313" key="10">
    <source>
        <dbReference type="EMBL" id="KAF7815552.1"/>
    </source>
</evidence>
<keyword evidence="5" id="KW-0611">Plant defense</keyword>
<dbReference type="EMBL" id="JAAIUW010000009">
    <property type="protein sequence ID" value="KAF7815552.1"/>
    <property type="molecule type" value="Genomic_DNA"/>
</dbReference>
<dbReference type="InterPro" id="IPR003593">
    <property type="entry name" value="AAA+_ATPase"/>
</dbReference>
<dbReference type="GO" id="GO:0005524">
    <property type="term" value="F:ATP binding"/>
    <property type="evidence" value="ECO:0007669"/>
    <property type="project" value="UniProtKB-KW"/>
</dbReference>
<feature type="region of interest" description="Disordered" evidence="8">
    <location>
        <begin position="2439"/>
        <end position="2459"/>
    </location>
</feature>
<evidence type="ECO:0000256" key="8">
    <source>
        <dbReference type="SAM" id="MobiDB-lite"/>
    </source>
</evidence>
<dbReference type="GO" id="GO:0006952">
    <property type="term" value="P:defense response"/>
    <property type="evidence" value="ECO:0007669"/>
    <property type="project" value="UniProtKB-KW"/>
</dbReference>
<dbReference type="Pfam" id="PF00931">
    <property type="entry name" value="NB-ARC"/>
    <property type="match status" value="2"/>
</dbReference>
<keyword evidence="2" id="KW-0433">Leucine-rich repeat</keyword>
<dbReference type="SMART" id="SM00382">
    <property type="entry name" value="AAA"/>
    <property type="match status" value="2"/>
</dbReference>
<keyword evidence="3" id="KW-0677">Repeat</keyword>
<keyword evidence="6" id="KW-0067">ATP-binding</keyword>
<feature type="coiled-coil region" evidence="7">
    <location>
        <begin position="43"/>
        <end position="91"/>
    </location>
</feature>
<dbReference type="Gene3D" id="1.10.10.10">
    <property type="entry name" value="Winged helix-like DNA-binding domain superfamily/Winged helix DNA-binding domain"/>
    <property type="match status" value="1"/>
</dbReference>
<protein>
    <submittedName>
        <fullName evidence="10">Disease resistance protein</fullName>
    </submittedName>
</protein>
<dbReference type="InterPro" id="IPR032675">
    <property type="entry name" value="LRR_dom_sf"/>
</dbReference>
<dbReference type="Gene3D" id="3.40.50.300">
    <property type="entry name" value="P-loop containing nucleotide triphosphate hydrolases"/>
    <property type="match status" value="2"/>
</dbReference>
<reference evidence="10" key="1">
    <citation type="submission" date="2020-09" db="EMBL/GenBank/DDBJ databases">
        <title>Genome-Enabled Discovery of Anthraquinone Biosynthesis in Senna tora.</title>
        <authorList>
            <person name="Kang S.-H."/>
            <person name="Pandey R.P."/>
            <person name="Lee C.-M."/>
            <person name="Sim J.-S."/>
            <person name="Jeong J.-T."/>
            <person name="Choi B.-S."/>
            <person name="Jung M."/>
            <person name="Ginzburg D."/>
            <person name="Zhao K."/>
            <person name="Won S.Y."/>
            <person name="Oh T.-J."/>
            <person name="Yu Y."/>
            <person name="Kim N.-H."/>
            <person name="Lee O.R."/>
            <person name="Lee T.-H."/>
            <person name="Bashyal P."/>
            <person name="Kim T.-S."/>
            <person name="Lee W.-H."/>
            <person name="Kawkins C."/>
            <person name="Kim C.-K."/>
            <person name="Kim J.S."/>
            <person name="Ahn B.O."/>
            <person name="Rhee S.Y."/>
            <person name="Sohng J.K."/>
        </authorList>
    </citation>
    <scope>NUCLEOTIDE SEQUENCE</scope>
    <source>
        <tissue evidence="10">Leaf</tissue>
    </source>
</reference>
<feature type="compositionally biased region" description="Basic and acidic residues" evidence="8">
    <location>
        <begin position="2439"/>
        <end position="2452"/>
    </location>
</feature>
<keyword evidence="11" id="KW-1185">Reference proteome</keyword>
<evidence type="ECO:0000256" key="5">
    <source>
        <dbReference type="ARBA" id="ARBA00022821"/>
    </source>
</evidence>
<dbReference type="InterPro" id="IPR050905">
    <property type="entry name" value="Plant_NBS-LRR"/>
</dbReference>
<dbReference type="OrthoDB" id="1432722at2759"/>
<feature type="compositionally biased region" description="Basic and acidic residues" evidence="8">
    <location>
        <begin position="2086"/>
        <end position="2103"/>
    </location>
</feature>
<dbReference type="Gene3D" id="1.10.8.430">
    <property type="entry name" value="Helical domain of apoptotic protease-activating factors"/>
    <property type="match status" value="2"/>
</dbReference>
<gene>
    <name evidence="10" type="ORF">G2W53_029521</name>
</gene>
<dbReference type="SUPFAM" id="SSF52058">
    <property type="entry name" value="L domain-like"/>
    <property type="match status" value="2"/>
</dbReference>
<evidence type="ECO:0000256" key="4">
    <source>
        <dbReference type="ARBA" id="ARBA00022741"/>
    </source>
</evidence>
<dbReference type="Gene3D" id="3.80.10.10">
    <property type="entry name" value="Ribonuclease Inhibitor"/>
    <property type="match status" value="4"/>
</dbReference>
<dbReference type="PRINTS" id="PR00364">
    <property type="entry name" value="DISEASERSIST"/>
</dbReference>
<dbReference type="PANTHER" id="PTHR33463:SF105">
    <property type="entry name" value="AND NB-ARC DOMAIN DISEASE RESISTANCE PROTEIN, PUTATIVE-RELATED"/>
    <property type="match status" value="1"/>
</dbReference>
<accession>A0A834T7S5</accession>
<keyword evidence="7" id="KW-0175">Coiled coil</keyword>
<sequence length="2786" mass="316465">MAGVEFGTNLAAGIAKECVCGVVRQACYCYQFNTHVRDLGVEKERLRATNQSMLVQVRKAKANSEEPSEYIQQQLEEAKDLIGKVEKLEGKAKARKSCCRGLCPNWICRYYVGKQAVRMTEAMKKLNERLASQLIFAHRLSLQPMAMDNTSINFIFFECTRKAHDELFMALKNDEITRIGLYGMGGCGKTSLVKQVIKEVEDLEHFKKVIYVVVSKDANIQTIQGSIASWLGLTFETEENEHARAARLSMGLNNGEKFLIILDDVWEVLKFDDIGIPFGANCKVLISTRQQHLCILMDCQVAIHLSLLTKGEGWILFQNYASMIEDAFKDLAQKITDECERLPVAIKAVASTLKGKPVVVWEEALKTLKDCRPLDIEKGLENPYKCLKLSFDHLEDEEERSLFLLCALFPEDSEIALEILIRFAFGLGIFESVDSYERARTKVGTAINKITDYCLLQQEEGQYFKMHDLVRDVALWIANKKTQVIMGPKQYQKSITEEHYMKDTTKLYCRDINEFPGQLNCPKLEILFVSIDGGYSSEFACTFSKEMTELKVLAVKNTSVWTSPNLLLPQSIQGLKKLRTLCLRGWTLDNISILGKLEILDTIELVCCVVKELSKELADLTKLKLLEISGCRIGGSPYEVLARCSQLEELYFVENTLTEWVSNDQNVTELLHQVGSSTILQRYHLEIGSSLDILKDDSTSKFISISNFNASTSNEAIKDLAQKLQVLFLGKIQGDYQNIIPDMLSTDGGHMNQLTEFLLRDSDNIECFIDTTNHQSSQATTVFSKLLKLKIEAMKSFEALSRGRPPSGLFEKLEELSILDCNKLRFLVSAGTLKLRYLKFLELEDCPMLTYLFTPSIAQTMVSLEVLKVRYCNELKHIIKDEEEDDIISIRPVFQKLKEVSVKECKDLKCVIPACFASGLSELESLEVEDARELKYVFGTHNHEEDRNQNELQSIDLPVLKVFKLIDLPNVISICPQNYRIRCVSLPKPYIRGCRQLSDISDVVLDARQQGGDSSKEQLKIANAFREEVEKLQQIETTNKNCCLGNWIWQCGLAKKTEKKTKKITDPVENREIIHSSSPTAIPDMEKFSSPNDFIFLNSRKLAYDQLLESLLEDEASVIGLHGREGCGKTTLAKEVSQAAELFFDVVIFVAMSNLVDVQKIQYKIASSLDWPLMLVESETERAKDLFITLSNNKKRILIILDDVQQQLSFEDIGIPCGPGHHGCNVLLTTKMPKVCALNNCQKVYTLNPLSEEDAWAMFQNYVGITDKNSDTLKVDLALEILHECKGIAIAIKIVAVNLKGKTIAKWRELLETLRDCRPLDIEEGISVIYAAVKFSYDNLENEETKSLFLLCSVFPDGFEIEEESLTRYAGGLGLFGDLDLYERVRNQVNVAKDKLIDCCLLLKSSNEQSVKMHTVVRGATLWIAKAGNMVIVGPEMSRQELFNYAAMESKTIVYLWLNKVDSFLHRVDFSKLEILIISFKEVCVKKSFLTDQLFEGMEELRVLVLENDSKDFIGGAPSIISMSPFQSLNNLRCLHLIGWKFSDMSFLEKLTRLETLRLWHCSFHKLPKGIMKLETLKLLDLRQCGIELSPYKVILRCSQLHELYLYGNYGWKGVYFESAVKFFGESHTTLALQRYCLGIESPWGPFTTFRKKDSSASRSLYVHHFDTFTKYETTKNLMARAEVLYLEGIRDCRNIIPQMVQKIDGCMMETIEMELSYCEGIECLVDTTQNLFEVENVFSKLVTLHLKHMSRMENLLTGNVQKMQNLHNLKFLELEECAVLTVFPPTIAQSLRHLEELHIKECHRLMHILTDEEGDDEKADKLVFPKLKRLSVFECPNLKYITPASYAKGFVQLEELIIEEARCMQHVFGHPDVKDLDQKEIRIIPFPAMKKLLLIGLTEVTSICPENCYPTWPSLQQMKLDYCPKLDMSSIDNPIVGRTISEIEECSKLEYLIRDEEIVEDDGKEILPKLKTIYLVKLPSLIHVHQGFKLQDIQVVQVHDCPMLNHTTAAISEDLPHEYKIPAAEVDQPSQEIDSFVYTQEWPKKQNFYPISSENLRESDTEMARGSIHRYLSREESKVATSSHEMVHNDGKEEEKEHEHVQKAVAENQSSKASSRDQVDVIDQDIEEIPSPTALTITKEERDFATSTIQDDNLDEEKEMTNNDNASGFNLQIGHSDLHYKVQAIAEVDQQIQELDSTVKNLKGLEEQNFHPIGSKNLRQELGDEYKDGREEEVHKEEDHVVPEDSNVIEQSNTSYVESIETHKEVVGNPSTRDSGTGNVDAVQQDDNLNEENQKGNNDIPSGFNLNKAIGSNNHLHKQDNDNFNFDIGDSDLHYEIQAAAEVDQQKQEFHGIVDTQEDLQEQKLTSISSMKLKEVEFDLPQAVKDPQEALQEYKAAEVDQQIQEFDSTIKDQEGLQEQNFYLVGSNNLRESDTKVGKANVHEDMSPKESKVPSSSLELADEYKDGRREQEHKEEDHVIPKDSYVIKQSTTSCMKSTEAHEEFDAIVGTQEIPQKDNFYAVGSMNIRENNTEIAKRSVHENLSLDESKVGTNSSLSNTGMSKECVHIDPAPEESKEATSSLELVEKFSQVEVELPQAVKEPQQALQEYKAPLPLPVHPTIHTASTSITTTPLTIGVLTSSSLLDEARACLLDDARAGLLAEAFAKYPHLWEWKASQKSPRFCKWGLESLADMLEFLKSETPKAMDNSLKRKRFEDLYAELESFGFDKEWLASIRRKVMKVQVDRNDKLNQLESTVSTLQDELNVAMARIANIKDDLSKLDGVFGL</sequence>
<evidence type="ECO:0000259" key="9">
    <source>
        <dbReference type="SMART" id="SM00382"/>
    </source>
</evidence>
<feature type="domain" description="AAA+ ATPase" evidence="9">
    <location>
        <begin position="175"/>
        <end position="307"/>
    </location>
</feature>
<keyword evidence="4" id="KW-0547">Nucleotide-binding</keyword>
<comment type="similarity">
    <text evidence="1">Belongs to the disease resistance NB-LRR family.</text>
</comment>
<evidence type="ECO:0000256" key="6">
    <source>
        <dbReference type="ARBA" id="ARBA00022840"/>
    </source>
</evidence>
<dbReference type="PANTHER" id="PTHR33463">
    <property type="entry name" value="NB-ARC DOMAIN-CONTAINING PROTEIN-RELATED"/>
    <property type="match status" value="1"/>
</dbReference>
<proteinExistence type="inferred from homology"/>
<evidence type="ECO:0000256" key="2">
    <source>
        <dbReference type="ARBA" id="ARBA00022614"/>
    </source>
</evidence>
<dbReference type="InterPro" id="IPR042197">
    <property type="entry name" value="Apaf_helical"/>
</dbReference>
<evidence type="ECO:0000256" key="1">
    <source>
        <dbReference type="ARBA" id="ARBA00008894"/>
    </source>
</evidence>
<feature type="region of interest" description="Disordered" evidence="8">
    <location>
        <begin position="2073"/>
        <end position="2119"/>
    </location>
</feature>
<dbReference type="InterPro" id="IPR027417">
    <property type="entry name" value="P-loop_NTPase"/>
</dbReference>
<evidence type="ECO:0000256" key="7">
    <source>
        <dbReference type="SAM" id="Coils"/>
    </source>
</evidence>
<name>A0A834T7S5_9FABA</name>
<evidence type="ECO:0000256" key="3">
    <source>
        <dbReference type="ARBA" id="ARBA00022737"/>
    </source>
</evidence>
<dbReference type="GO" id="GO:0043531">
    <property type="term" value="F:ADP binding"/>
    <property type="evidence" value="ECO:0007669"/>
    <property type="project" value="InterPro"/>
</dbReference>